<evidence type="ECO:0000313" key="1">
    <source>
        <dbReference type="EMBL" id="CAD7578209.1"/>
    </source>
</evidence>
<dbReference type="CDD" id="cd23992">
    <property type="entry name" value="PBP_GOBP"/>
    <property type="match status" value="1"/>
</dbReference>
<organism evidence="1">
    <name type="scientific">Timema californicum</name>
    <name type="common">California timema</name>
    <name type="synonym">Walking stick</name>
    <dbReference type="NCBI Taxonomy" id="61474"/>
    <lineage>
        <taxon>Eukaryota</taxon>
        <taxon>Metazoa</taxon>
        <taxon>Ecdysozoa</taxon>
        <taxon>Arthropoda</taxon>
        <taxon>Hexapoda</taxon>
        <taxon>Insecta</taxon>
        <taxon>Pterygota</taxon>
        <taxon>Neoptera</taxon>
        <taxon>Polyneoptera</taxon>
        <taxon>Phasmatodea</taxon>
        <taxon>Timematodea</taxon>
        <taxon>Timematoidea</taxon>
        <taxon>Timematidae</taxon>
        <taxon>Timema</taxon>
    </lineage>
</organism>
<dbReference type="GO" id="GO:0005549">
    <property type="term" value="F:odorant binding"/>
    <property type="evidence" value="ECO:0007669"/>
    <property type="project" value="InterPro"/>
</dbReference>
<dbReference type="InterPro" id="IPR006170">
    <property type="entry name" value="PBP/GOBP"/>
</dbReference>
<dbReference type="AlphaFoldDB" id="A0A7R9JGM4"/>
<dbReference type="Pfam" id="PF01395">
    <property type="entry name" value="PBP_GOBP"/>
    <property type="match status" value="1"/>
</dbReference>
<dbReference type="EMBL" id="OE187094">
    <property type="protein sequence ID" value="CAD7578209.1"/>
    <property type="molecule type" value="Genomic_DNA"/>
</dbReference>
<name>A0A7R9JGM4_TIMCA</name>
<accession>A0A7R9JGM4</accession>
<proteinExistence type="predicted"/>
<dbReference type="Gene3D" id="1.10.238.20">
    <property type="entry name" value="Pheromone/general odorant binding protein domain"/>
    <property type="match status" value="1"/>
</dbReference>
<dbReference type="SUPFAM" id="SSF47565">
    <property type="entry name" value="Insect pheromone/odorant-binding proteins"/>
    <property type="match status" value="1"/>
</dbReference>
<dbReference type="InterPro" id="IPR036728">
    <property type="entry name" value="PBP_GOBP_sf"/>
</dbReference>
<sequence length="99" mass="11043">MKCFFICFMEKSNITRNNTIDVEGLTNHKIDSDESDETVNDDVLMPLLKECKNKEGNQTIHKCVQGYQTFKCIMNAFDMSSSDGSGAFNGSDATTSSLR</sequence>
<protein>
    <submittedName>
        <fullName evidence="1">(California timema) hypothetical protein</fullName>
    </submittedName>
</protein>
<gene>
    <name evidence="1" type="ORF">TCMB3V08_LOCUS10750</name>
</gene>
<reference evidence="1" key="1">
    <citation type="submission" date="2020-11" db="EMBL/GenBank/DDBJ databases">
        <authorList>
            <person name="Tran Van P."/>
        </authorList>
    </citation>
    <scope>NUCLEOTIDE SEQUENCE</scope>
</reference>